<dbReference type="STRING" id="2094558.A0A314XG44"/>
<dbReference type="InterPro" id="IPR028942">
    <property type="entry name" value="WHIM1_dom"/>
</dbReference>
<dbReference type="GO" id="GO:0005634">
    <property type="term" value="C:nucleus"/>
    <property type="evidence" value="ECO:0007669"/>
    <property type="project" value="UniProtKB-SubCell"/>
</dbReference>
<feature type="region of interest" description="Disordered" evidence="3">
    <location>
        <begin position="38"/>
        <end position="72"/>
    </location>
</feature>
<dbReference type="InterPro" id="IPR044977">
    <property type="entry name" value="RLT1-3"/>
</dbReference>
<dbReference type="Pfam" id="PF15612">
    <property type="entry name" value="WHIM1"/>
    <property type="match status" value="1"/>
</dbReference>
<keyword evidence="2" id="KW-0539">Nucleus</keyword>
<dbReference type="Proteomes" id="UP000250321">
    <property type="component" value="Unassembled WGS sequence"/>
</dbReference>
<gene>
    <name evidence="5" type="ORF">Pyn_30139</name>
</gene>
<feature type="compositionally biased region" description="Low complexity" evidence="3">
    <location>
        <begin position="55"/>
        <end position="71"/>
    </location>
</feature>
<feature type="compositionally biased region" description="Acidic residues" evidence="3">
    <location>
        <begin position="38"/>
        <end position="47"/>
    </location>
</feature>
<evidence type="ECO:0000313" key="6">
    <source>
        <dbReference type="Proteomes" id="UP000250321"/>
    </source>
</evidence>
<comment type="subcellular location">
    <subcellularLocation>
        <location evidence="1">Nucleus</location>
    </subcellularLocation>
</comment>
<proteinExistence type="predicted"/>
<dbReference type="PANTHER" id="PTHR36968">
    <property type="entry name" value="HOMEOBOX-DDT DOMAIN PROTEIN RLT2"/>
    <property type="match status" value="1"/>
</dbReference>
<protein>
    <recommendedName>
        <fullName evidence="4">WHIM1 domain-containing protein</fullName>
    </recommendedName>
</protein>
<reference evidence="5 6" key="1">
    <citation type="submission" date="2018-02" db="EMBL/GenBank/DDBJ databases">
        <title>Draft genome of wild Prunus yedoensis var. nudiflora.</title>
        <authorList>
            <person name="Baek S."/>
            <person name="Kim J.-H."/>
            <person name="Choi K."/>
            <person name="Kim G.-B."/>
            <person name="Cho A."/>
            <person name="Jang H."/>
            <person name="Shin C.-H."/>
            <person name="Yu H.-J."/>
            <person name="Mun J.-H."/>
        </authorList>
    </citation>
    <scope>NUCLEOTIDE SEQUENCE [LARGE SCALE GENOMIC DNA]</scope>
    <source>
        <strain evidence="6">cv. Jeju island</strain>
        <tissue evidence="5">Leaf</tissue>
    </source>
</reference>
<organism evidence="5 6">
    <name type="scientific">Prunus yedoensis var. nudiflora</name>
    <dbReference type="NCBI Taxonomy" id="2094558"/>
    <lineage>
        <taxon>Eukaryota</taxon>
        <taxon>Viridiplantae</taxon>
        <taxon>Streptophyta</taxon>
        <taxon>Embryophyta</taxon>
        <taxon>Tracheophyta</taxon>
        <taxon>Spermatophyta</taxon>
        <taxon>Magnoliopsida</taxon>
        <taxon>eudicotyledons</taxon>
        <taxon>Gunneridae</taxon>
        <taxon>Pentapetalae</taxon>
        <taxon>rosids</taxon>
        <taxon>fabids</taxon>
        <taxon>Rosales</taxon>
        <taxon>Rosaceae</taxon>
        <taxon>Amygdaloideae</taxon>
        <taxon>Amygdaleae</taxon>
        <taxon>Prunus</taxon>
    </lineage>
</organism>
<evidence type="ECO:0000313" key="5">
    <source>
        <dbReference type="EMBL" id="PQP92351.1"/>
    </source>
</evidence>
<evidence type="ECO:0000259" key="4">
    <source>
        <dbReference type="Pfam" id="PF15612"/>
    </source>
</evidence>
<feature type="domain" description="WHIM1" evidence="4">
    <location>
        <begin position="99"/>
        <end position="125"/>
    </location>
</feature>
<evidence type="ECO:0000256" key="2">
    <source>
        <dbReference type="ARBA" id="ARBA00023242"/>
    </source>
</evidence>
<dbReference type="PANTHER" id="PTHR36968:SF8">
    <property type="entry name" value="HOMEOBOX-DDT DOMAIN PROTEIN RLT3 ISOFORM X1"/>
    <property type="match status" value="1"/>
</dbReference>
<evidence type="ECO:0000256" key="1">
    <source>
        <dbReference type="ARBA" id="ARBA00004123"/>
    </source>
</evidence>
<evidence type="ECO:0000256" key="3">
    <source>
        <dbReference type="SAM" id="MobiDB-lite"/>
    </source>
</evidence>
<dbReference type="AlphaFoldDB" id="A0A314XG44"/>
<keyword evidence="6" id="KW-1185">Reference proteome</keyword>
<name>A0A314XG44_PRUYE</name>
<dbReference type="EMBL" id="PJQY01002587">
    <property type="protein sequence ID" value="PQP92351.1"/>
    <property type="molecule type" value="Genomic_DNA"/>
</dbReference>
<sequence>MQRDALSKGELFRVLLEEGIHGLKVSELAKSLQKVEEFQSDTEDSGAVDDGVGDSGTCSSDDDSGCNSGNSKIKKLTYMNHGKSKDNMVIVYTEIDESHPGEVWLLGLMEGKYSDLSIEEKLSAIVAPIDLLHGQ</sequence>
<comment type="caution">
    <text evidence="5">The sequence shown here is derived from an EMBL/GenBank/DDBJ whole genome shotgun (WGS) entry which is preliminary data.</text>
</comment>
<dbReference type="GO" id="GO:0006357">
    <property type="term" value="P:regulation of transcription by RNA polymerase II"/>
    <property type="evidence" value="ECO:0007669"/>
    <property type="project" value="InterPro"/>
</dbReference>
<accession>A0A314XG44</accession>